<keyword evidence="4" id="KW-0472">Membrane</keyword>
<dbReference type="GO" id="GO:0022857">
    <property type="term" value="F:transmembrane transporter activity"/>
    <property type="evidence" value="ECO:0007669"/>
    <property type="project" value="InterPro"/>
</dbReference>
<feature type="transmembrane region" description="Helical" evidence="4">
    <location>
        <begin position="55"/>
        <end position="76"/>
    </location>
</feature>
<evidence type="ECO:0000259" key="5">
    <source>
        <dbReference type="PROSITE" id="PS50850"/>
    </source>
</evidence>
<feature type="transmembrane region" description="Helical" evidence="4">
    <location>
        <begin position="321"/>
        <end position="339"/>
    </location>
</feature>
<feature type="transmembrane region" description="Helical" evidence="4">
    <location>
        <begin position="149"/>
        <end position="170"/>
    </location>
</feature>
<feature type="compositionally biased region" description="Polar residues" evidence="3">
    <location>
        <begin position="1"/>
        <end position="21"/>
    </location>
</feature>
<keyword evidence="7" id="KW-1185">Reference proteome</keyword>
<feature type="transmembrane region" description="Helical" evidence="4">
    <location>
        <begin position="414"/>
        <end position="434"/>
    </location>
</feature>
<dbReference type="OrthoDB" id="6499973at2759"/>
<dbReference type="GO" id="GO:0016020">
    <property type="term" value="C:membrane"/>
    <property type="evidence" value="ECO:0007669"/>
    <property type="project" value="UniProtKB-SubCell"/>
</dbReference>
<dbReference type="InterPro" id="IPR011701">
    <property type="entry name" value="MFS"/>
</dbReference>
<dbReference type="Gene3D" id="1.20.1250.20">
    <property type="entry name" value="MFS general substrate transporter like domains"/>
    <property type="match status" value="2"/>
</dbReference>
<feature type="domain" description="Major facilitator superfamily (MFS) profile" evidence="5">
    <location>
        <begin position="255"/>
        <end position="442"/>
    </location>
</feature>
<dbReference type="VEuPathDB" id="FungiDB:SAPIO_CDS9187"/>
<dbReference type="InterPro" id="IPR050327">
    <property type="entry name" value="Proton-linked_MCT"/>
</dbReference>
<keyword evidence="4" id="KW-0812">Transmembrane</keyword>
<feature type="transmembrane region" description="Helical" evidence="4">
    <location>
        <begin position="96"/>
        <end position="118"/>
    </location>
</feature>
<keyword evidence="4" id="KW-1133">Transmembrane helix</keyword>
<dbReference type="EMBL" id="JOWA01000132">
    <property type="protein sequence ID" value="KEZ40146.1"/>
    <property type="molecule type" value="Genomic_DNA"/>
</dbReference>
<dbReference type="GeneID" id="27728259"/>
<dbReference type="InterPro" id="IPR036259">
    <property type="entry name" value="MFS_trans_sf"/>
</dbReference>
<dbReference type="HOGENOM" id="CLU_001265_1_1_1"/>
<evidence type="ECO:0000256" key="4">
    <source>
        <dbReference type="SAM" id="Phobius"/>
    </source>
</evidence>
<dbReference type="SUPFAM" id="SSF103473">
    <property type="entry name" value="MFS general substrate transporter"/>
    <property type="match status" value="1"/>
</dbReference>
<protein>
    <submittedName>
        <fullName evidence="6">Putative Monocarboxylate transporter</fullName>
    </submittedName>
</protein>
<reference evidence="6 7" key="1">
    <citation type="journal article" date="2014" name="Genome Announc.">
        <title>Draft genome sequence of the pathogenic fungus Scedosporium apiospermum.</title>
        <authorList>
            <person name="Vandeputte P."/>
            <person name="Ghamrawi S."/>
            <person name="Rechenmann M."/>
            <person name="Iltis A."/>
            <person name="Giraud S."/>
            <person name="Fleury M."/>
            <person name="Thornton C."/>
            <person name="Delhaes L."/>
            <person name="Meyer W."/>
            <person name="Papon N."/>
            <person name="Bouchara J.P."/>
        </authorList>
    </citation>
    <scope>NUCLEOTIDE SEQUENCE [LARGE SCALE GENOMIC DNA]</scope>
    <source>
        <strain evidence="6 7">IHEM 14462</strain>
    </source>
</reference>
<dbReference type="InterPro" id="IPR020846">
    <property type="entry name" value="MFS_dom"/>
</dbReference>
<evidence type="ECO:0000256" key="1">
    <source>
        <dbReference type="ARBA" id="ARBA00004141"/>
    </source>
</evidence>
<accession>A0A084FYI4</accession>
<feature type="transmembrane region" description="Helical" evidence="4">
    <location>
        <begin position="376"/>
        <end position="394"/>
    </location>
</feature>
<organism evidence="6 7">
    <name type="scientific">Pseudallescheria apiosperma</name>
    <name type="common">Scedosporium apiospermum</name>
    <dbReference type="NCBI Taxonomy" id="563466"/>
    <lineage>
        <taxon>Eukaryota</taxon>
        <taxon>Fungi</taxon>
        <taxon>Dikarya</taxon>
        <taxon>Ascomycota</taxon>
        <taxon>Pezizomycotina</taxon>
        <taxon>Sordariomycetes</taxon>
        <taxon>Hypocreomycetidae</taxon>
        <taxon>Microascales</taxon>
        <taxon>Microascaceae</taxon>
        <taxon>Scedosporium</taxon>
    </lineage>
</organism>
<dbReference type="Proteomes" id="UP000028545">
    <property type="component" value="Unassembled WGS sequence"/>
</dbReference>
<dbReference type="OMA" id="ITFCWIR"/>
<comment type="similarity">
    <text evidence="2">Belongs to the major facilitator superfamily. Monocarboxylate porter (TC 2.A.1.13) family.</text>
</comment>
<gene>
    <name evidence="6" type="ORF">SAPIO_CDS9187</name>
</gene>
<comment type="caution">
    <text evidence="6">The sequence shown here is derived from an EMBL/GenBank/DDBJ whole genome shotgun (WGS) entry which is preliminary data.</text>
</comment>
<dbReference type="AlphaFoldDB" id="A0A084FYI4"/>
<feature type="transmembrane region" description="Helical" evidence="4">
    <location>
        <begin position="182"/>
        <end position="201"/>
    </location>
</feature>
<feature type="transmembrane region" description="Helical" evidence="4">
    <location>
        <begin position="213"/>
        <end position="235"/>
    </location>
</feature>
<dbReference type="KEGG" id="sapo:SAPIO_CDS9187"/>
<sequence length="442" mass="48087">MSGNPSTTPSSLSGYDTSTEQPPEPSTREKTGIETENVRQLQHHEIDYPEGGLRAWLCIAGSSAIMFSTFGYLNSWGIYQDYYHSHQLRDYSQSTISWIGSVQVFLQFAGGIVGGPLFDRYGTIPFLPATVGYFLSIVFTSLSSKYYQFFLSQSILGGLCIGVMFTPSIAIVRHYFHRRMGAAMGIVVAGSSIGGLVFPILLNRLLYHHKIAFGWAVRACALIVLVLLSFAILVIRPRLKPSKHPFDFKLLKRPVYILAVVGIWLMNWGLYVPFFYLPSFALKVGMDPQLASYMVAILNGVSFFGRIFAGLAADKVGRFNMLTGMSLGSGTLLFCWPAIHTNTGIIIFSAFVGFFVGAIVSLLSACVAQITPDPKYVGALTGFSMMFWSFAGLSGPPISGAIIGSNGDFYKAGLFGGAAFFAGAIIVFAGRLVAQPKLAARF</sequence>
<name>A0A084FYI4_PSEDA</name>
<feature type="transmembrane region" description="Helical" evidence="4">
    <location>
        <begin position="255"/>
        <end position="278"/>
    </location>
</feature>
<evidence type="ECO:0000256" key="2">
    <source>
        <dbReference type="ARBA" id="ARBA00006727"/>
    </source>
</evidence>
<feature type="transmembrane region" description="Helical" evidence="4">
    <location>
        <begin position="290"/>
        <end position="309"/>
    </location>
</feature>
<evidence type="ECO:0000313" key="7">
    <source>
        <dbReference type="Proteomes" id="UP000028545"/>
    </source>
</evidence>
<dbReference type="RefSeq" id="XP_016639945.1">
    <property type="nucleotide sequence ID" value="XM_016790642.1"/>
</dbReference>
<proteinExistence type="inferred from homology"/>
<dbReference type="CDD" id="cd17352">
    <property type="entry name" value="MFS_MCT_SLC16"/>
    <property type="match status" value="1"/>
</dbReference>
<feature type="transmembrane region" description="Helical" evidence="4">
    <location>
        <begin position="345"/>
        <end position="364"/>
    </location>
</feature>
<comment type="subcellular location">
    <subcellularLocation>
        <location evidence="1">Membrane</location>
        <topology evidence="1">Multi-pass membrane protein</topology>
    </subcellularLocation>
</comment>
<evidence type="ECO:0000313" key="6">
    <source>
        <dbReference type="EMBL" id="KEZ40146.1"/>
    </source>
</evidence>
<dbReference type="PANTHER" id="PTHR11360">
    <property type="entry name" value="MONOCARBOXYLATE TRANSPORTER"/>
    <property type="match status" value="1"/>
</dbReference>
<feature type="region of interest" description="Disordered" evidence="3">
    <location>
        <begin position="1"/>
        <end position="34"/>
    </location>
</feature>
<dbReference type="Pfam" id="PF07690">
    <property type="entry name" value="MFS_1"/>
    <property type="match status" value="1"/>
</dbReference>
<dbReference type="PANTHER" id="PTHR11360:SF319">
    <property type="entry name" value="MAJOR FACILITATOR SUPERFAMILY (MFS) PROFILE DOMAIN-CONTAINING PROTEIN"/>
    <property type="match status" value="1"/>
</dbReference>
<dbReference type="PROSITE" id="PS50850">
    <property type="entry name" value="MFS"/>
    <property type="match status" value="1"/>
</dbReference>
<evidence type="ECO:0000256" key="3">
    <source>
        <dbReference type="SAM" id="MobiDB-lite"/>
    </source>
</evidence>